<organism evidence="8 9">
    <name type="scientific">Sphingomicrobium lutaoense</name>
    <dbReference type="NCBI Taxonomy" id="515949"/>
    <lineage>
        <taxon>Bacteria</taxon>
        <taxon>Pseudomonadati</taxon>
        <taxon>Pseudomonadota</taxon>
        <taxon>Alphaproteobacteria</taxon>
        <taxon>Sphingomonadales</taxon>
        <taxon>Sphingomonadaceae</taxon>
        <taxon>Sphingomicrobium</taxon>
    </lineage>
</organism>
<sequence>MNDMAPDGMSDWRALRARAAASPIVEDDAWLIVDLRSNVGSARWWRGAATLCGAGLLLGAMSLPMTRPLPQSPPSLPEGQQAEELAAAGISEARTGSQVGMRMAAGPMVEPLRAVPERPYRELVATLGKGDRLEAGLKRAGVTARDARAADAAVRSVASAPLPAGTRVNVRLGATRIDGSRPIEAMSLMARQDLKVELERREDRFIVRTASIAIRSAPQRIRGRSDGGLYWSLRAAGATPRIAADYLKAIGERVDVGALGHGALFDLVFEQRQSEGGERMPGPLLYAAISPSDGEPLSLLKWPVAGKRQWIDTEGLDGQADEGMVWPVAAPITSNYGMRRHPILRYMRMHGGLDFGARKGTPVVAAADGQVALAGWNGGHGRRVKIAHEGGVVTSYSHLSGIAVPAGSRVRRGEVIGYVGSSGLSTGPHLHYEISVGGRRVDPRSVNMVRRAPLSGPALEALKKRQREYLALAPMRVAATSAPTA</sequence>
<comment type="cofactor">
    <cofactor evidence="1">
        <name>Zn(2+)</name>
        <dbReference type="ChEBI" id="CHEBI:29105"/>
    </cofactor>
</comment>
<dbReference type="PANTHER" id="PTHR21666">
    <property type="entry name" value="PEPTIDASE-RELATED"/>
    <property type="match status" value="1"/>
</dbReference>
<dbReference type="GO" id="GO:0046872">
    <property type="term" value="F:metal ion binding"/>
    <property type="evidence" value="ECO:0007669"/>
    <property type="project" value="UniProtKB-KW"/>
</dbReference>
<gene>
    <name evidence="8" type="ORF">FHS50_001764</name>
</gene>
<keyword evidence="4 8" id="KW-0378">Hydrolase</keyword>
<feature type="domain" description="M23ase beta-sheet core" evidence="7">
    <location>
        <begin position="348"/>
        <end position="443"/>
    </location>
</feature>
<dbReference type="InterPro" id="IPR016047">
    <property type="entry name" value="M23ase_b-sheet_dom"/>
</dbReference>
<dbReference type="RefSeq" id="WP_183934080.1">
    <property type="nucleotide sequence ID" value="NZ_JACICF010000002.1"/>
</dbReference>
<evidence type="ECO:0000256" key="4">
    <source>
        <dbReference type="ARBA" id="ARBA00022801"/>
    </source>
</evidence>
<keyword evidence="3" id="KW-0479">Metal-binding</keyword>
<name>A0A839Z514_9SPHN</name>
<dbReference type="CDD" id="cd12797">
    <property type="entry name" value="M23_peptidase"/>
    <property type="match status" value="1"/>
</dbReference>
<keyword evidence="2" id="KW-0645">Protease</keyword>
<evidence type="ECO:0000256" key="2">
    <source>
        <dbReference type="ARBA" id="ARBA00022670"/>
    </source>
</evidence>
<dbReference type="Gene3D" id="2.70.70.10">
    <property type="entry name" value="Glucose Permease (Domain IIA)"/>
    <property type="match status" value="1"/>
</dbReference>
<keyword evidence="9" id="KW-1185">Reference proteome</keyword>
<evidence type="ECO:0000313" key="8">
    <source>
        <dbReference type="EMBL" id="MBB3764702.1"/>
    </source>
</evidence>
<dbReference type="PANTHER" id="PTHR21666:SF288">
    <property type="entry name" value="CELL DIVISION PROTEIN YTFB"/>
    <property type="match status" value="1"/>
</dbReference>
<evidence type="ECO:0000313" key="9">
    <source>
        <dbReference type="Proteomes" id="UP000578569"/>
    </source>
</evidence>
<dbReference type="EMBL" id="JACICF010000002">
    <property type="protein sequence ID" value="MBB3764702.1"/>
    <property type="molecule type" value="Genomic_DNA"/>
</dbReference>
<proteinExistence type="predicted"/>
<keyword evidence="5" id="KW-0862">Zinc</keyword>
<dbReference type="GO" id="GO:0006508">
    <property type="term" value="P:proteolysis"/>
    <property type="evidence" value="ECO:0007669"/>
    <property type="project" value="UniProtKB-KW"/>
</dbReference>
<dbReference type="Pfam" id="PF01551">
    <property type="entry name" value="Peptidase_M23"/>
    <property type="match status" value="1"/>
</dbReference>
<dbReference type="AlphaFoldDB" id="A0A839Z514"/>
<keyword evidence="6" id="KW-0482">Metalloprotease</keyword>
<dbReference type="GO" id="GO:0004222">
    <property type="term" value="F:metalloendopeptidase activity"/>
    <property type="evidence" value="ECO:0007669"/>
    <property type="project" value="TreeGrafter"/>
</dbReference>
<evidence type="ECO:0000256" key="1">
    <source>
        <dbReference type="ARBA" id="ARBA00001947"/>
    </source>
</evidence>
<dbReference type="InterPro" id="IPR050570">
    <property type="entry name" value="Cell_wall_metabolism_enzyme"/>
</dbReference>
<dbReference type="Proteomes" id="UP000578569">
    <property type="component" value="Unassembled WGS sequence"/>
</dbReference>
<evidence type="ECO:0000256" key="3">
    <source>
        <dbReference type="ARBA" id="ARBA00022723"/>
    </source>
</evidence>
<evidence type="ECO:0000259" key="7">
    <source>
        <dbReference type="Pfam" id="PF01551"/>
    </source>
</evidence>
<dbReference type="Gene3D" id="3.10.450.350">
    <property type="match status" value="1"/>
</dbReference>
<evidence type="ECO:0000256" key="5">
    <source>
        <dbReference type="ARBA" id="ARBA00022833"/>
    </source>
</evidence>
<dbReference type="InterPro" id="IPR011055">
    <property type="entry name" value="Dup_hybrid_motif"/>
</dbReference>
<protein>
    <submittedName>
        <fullName evidence="8">Murein DD-endopeptidase MepM/ murein hydrolase activator NlpD</fullName>
    </submittedName>
</protein>
<dbReference type="SUPFAM" id="SSF51261">
    <property type="entry name" value="Duplicated hybrid motif"/>
    <property type="match status" value="1"/>
</dbReference>
<accession>A0A839Z514</accession>
<evidence type="ECO:0000256" key="6">
    <source>
        <dbReference type="ARBA" id="ARBA00023049"/>
    </source>
</evidence>
<comment type="caution">
    <text evidence="8">The sequence shown here is derived from an EMBL/GenBank/DDBJ whole genome shotgun (WGS) entry which is preliminary data.</text>
</comment>
<reference evidence="8 9" key="1">
    <citation type="submission" date="2020-08" db="EMBL/GenBank/DDBJ databases">
        <title>Genomic Encyclopedia of Type Strains, Phase IV (KMG-IV): sequencing the most valuable type-strain genomes for metagenomic binning, comparative biology and taxonomic classification.</title>
        <authorList>
            <person name="Goeker M."/>
        </authorList>
    </citation>
    <scope>NUCLEOTIDE SEQUENCE [LARGE SCALE GENOMIC DNA]</scope>
    <source>
        <strain evidence="8 9">DSM 24194</strain>
    </source>
</reference>